<feature type="domain" description="MurNAc-LAA" evidence="2">
    <location>
        <begin position="128"/>
        <end position="240"/>
    </location>
</feature>
<dbReference type="AlphaFoldDB" id="A0A369B0J4"/>
<dbReference type="PANTHER" id="PTHR30404">
    <property type="entry name" value="N-ACETYLMURAMOYL-L-ALANINE AMIDASE"/>
    <property type="match status" value="1"/>
</dbReference>
<protein>
    <submittedName>
        <fullName evidence="3">N-acetylmuramoyl-L-alanine amidase</fullName>
    </submittedName>
</protein>
<evidence type="ECO:0000259" key="2">
    <source>
        <dbReference type="SMART" id="SM00646"/>
    </source>
</evidence>
<gene>
    <name evidence="3" type="ORF">DFP94_1188</name>
</gene>
<proteinExistence type="predicted"/>
<keyword evidence="1" id="KW-0378">Hydrolase</keyword>
<dbReference type="Pfam" id="PF01520">
    <property type="entry name" value="Amidase_3"/>
    <property type="match status" value="1"/>
</dbReference>
<dbReference type="InterPro" id="IPR014234">
    <property type="entry name" value="Spore_CwlD"/>
</dbReference>
<name>A0A369B0J4_9BACL</name>
<dbReference type="SUPFAM" id="SSF53187">
    <property type="entry name" value="Zn-dependent exopeptidases"/>
    <property type="match status" value="1"/>
</dbReference>
<evidence type="ECO:0000313" key="3">
    <source>
        <dbReference type="EMBL" id="RCX13956.1"/>
    </source>
</evidence>
<comment type="caution">
    <text evidence="3">The sequence shown here is derived from an EMBL/GenBank/DDBJ whole genome shotgun (WGS) entry which is preliminary data.</text>
</comment>
<dbReference type="Gene3D" id="3.40.630.40">
    <property type="entry name" value="Zn-dependent exopeptidases"/>
    <property type="match status" value="1"/>
</dbReference>
<dbReference type="InterPro" id="IPR002508">
    <property type="entry name" value="MurNAc-LAA_cat"/>
</dbReference>
<dbReference type="Proteomes" id="UP000253090">
    <property type="component" value="Unassembled WGS sequence"/>
</dbReference>
<evidence type="ECO:0000256" key="1">
    <source>
        <dbReference type="ARBA" id="ARBA00022801"/>
    </source>
</evidence>
<dbReference type="CDD" id="cd02696">
    <property type="entry name" value="MurNAc-LAA"/>
    <property type="match status" value="1"/>
</dbReference>
<sequence length="256" mass="28264">MGSRDKVSVWISLSHIKKAVIGIALVGMLTGLAAYEIPSAKVWTYWSLPLAGQTIVLDAGHGGPDGGAVSKQGVIEKDINLAVALYLRDYLQQAGAIVVMTREDDRDLADAETKGYKKRKTEDLKQRVRFIEEQGAELFLSIHMNSVPSPRWRGAQTFYYLNNGNSANLADLIQQELRRNLENTDRVAKQSDKPVYVLEALKIPAALVEVGFLSHPEESELLGDDRYQRKVAASIYQGILRYSSGEGTGKTADIDK</sequence>
<accession>A0A369B0J4</accession>
<dbReference type="GO" id="GO:0030288">
    <property type="term" value="C:outer membrane-bounded periplasmic space"/>
    <property type="evidence" value="ECO:0007669"/>
    <property type="project" value="TreeGrafter"/>
</dbReference>
<reference evidence="3 4" key="1">
    <citation type="submission" date="2018-07" db="EMBL/GenBank/DDBJ databases">
        <title>Genomic Encyclopedia of Type Strains, Phase III (KMG-III): the genomes of soil and plant-associated and newly described type strains.</title>
        <authorList>
            <person name="Whitman W."/>
        </authorList>
    </citation>
    <scope>NUCLEOTIDE SEQUENCE [LARGE SCALE GENOMIC DNA]</scope>
    <source>
        <strain evidence="3 4">CECT 8333</strain>
    </source>
</reference>
<dbReference type="InterPro" id="IPR050695">
    <property type="entry name" value="N-acetylmuramoyl_amidase_3"/>
</dbReference>
<dbReference type="RefSeq" id="WP_114498945.1">
    <property type="nucleotide sequence ID" value="NZ_QPJW01000018.1"/>
</dbReference>
<dbReference type="GO" id="GO:0009253">
    <property type="term" value="P:peptidoglycan catabolic process"/>
    <property type="evidence" value="ECO:0007669"/>
    <property type="project" value="InterPro"/>
</dbReference>
<dbReference type="GO" id="GO:0008745">
    <property type="term" value="F:N-acetylmuramoyl-L-alanine amidase activity"/>
    <property type="evidence" value="ECO:0007669"/>
    <property type="project" value="InterPro"/>
</dbReference>
<dbReference type="NCBIfam" id="TIGR02883">
    <property type="entry name" value="spore_cwlD"/>
    <property type="match status" value="1"/>
</dbReference>
<dbReference type="SMART" id="SM00646">
    <property type="entry name" value="Ami_3"/>
    <property type="match status" value="1"/>
</dbReference>
<dbReference type="OrthoDB" id="9806267at2"/>
<keyword evidence="4" id="KW-1185">Reference proteome</keyword>
<organism evidence="3 4">
    <name type="scientific">Fontibacillus phaseoli</name>
    <dbReference type="NCBI Taxonomy" id="1416533"/>
    <lineage>
        <taxon>Bacteria</taxon>
        <taxon>Bacillati</taxon>
        <taxon>Bacillota</taxon>
        <taxon>Bacilli</taxon>
        <taxon>Bacillales</taxon>
        <taxon>Paenibacillaceae</taxon>
        <taxon>Fontibacillus</taxon>
    </lineage>
</organism>
<evidence type="ECO:0000313" key="4">
    <source>
        <dbReference type="Proteomes" id="UP000253090"/>
    </source>
</evidence>
<dbReference type="EMBL" id="QPJW01000018">
    <property type="protein sequence ID" value="RCX13956.1"/>
    <property type="molecule type" value="Genomic_DNA"/>
</dbReference>
<dbReference type="PANTHER" id="PTHR30404:SF0">
    <property type="entry name" value="N-ACETYLMURAMOYL-L-ALANINE AMIDASE AMIC"/>
    <property type="match status" value="1"/>
</dbReference>